<dbReference type="GO" id="GO:0005737">
    <property type="term" value="C:cytoplasm"/>
    <property type="evidence" value="ECO:0007669"/>
    <property type="project" value="UniProtKB-ARBA"/>
</dbReference>
<dbReference type="Gene3D" id="3.30.40.10">
    <property type="entry name" value="Zinc/RING finger domain, C3HC4 (zinc finger)"/>
    <property type="match status" value="2"/>
</dbReference>
<dbReference type="Pfam" id="PF13181">
    <property type="entry name" value="TPR_8"/>
    <property type="match status" value="1"/>
</dbReference>
<keyword evidence="2 4" id="KW-0863">Zinc-finger</keyword>
<dbReference type="Proteomes" id="UP000549394">
    <property type="component" value="Unassembled WGS sequence"/>
</dbReference>
<sequence>MERNVFETATLTDSQPETNENFEQLILKADDLASDGDLGSAYLVYLRASKHKEFKPSNLSKLIDCLVENLKMAQQISNDLFSTLTCEICYGLLIDPVTVDCGHTFCNSCLSGIVNCNICQNVVTPDFNRNLNVLLNKLIRGWIPEYKDILDRRKRVEALLVNKMYNECLEIIEESLKLGLEKHIYLSMRSRLHMENGRGDSALKDAERVINLKPNWIKAHYHLGEILIQLGYTEEAIRSYMTGLSLNPDNPDLRETISQRMFQFIKTSTPEEALRANVAKSSMIRQRTHIHDPEDSIDNIKRKLDDAQLPMEEINCSLCWRMLFEPSTTVCGHTFCKECLKRSLDHSPNCPLCKSSLVQMLKHRLFSTDKIFELIVKHFYPQQYSEHYSELLTESLCVSGISDREMKVPIFVCVVTFPGVRCPLHIFEPRYRLMVRRCIENGSRTFGMVRPMSDNSYANIGTLMYIEDVTYLPDGRSLIITQGSKRFTVLDRSYVDGYNVANVRILEDEPIPEAERQDTMNLHDQVLEQSREWLATLSESRRSKISQQNGDIPSPGLTEDEIKEKDGPIWLWWLISSLPLEEQYKINLLEKNNLTQRLRFIQSVLKYLSEMQQQR</sequence>
<dbReference type="InterPro" id="IPR015947">
    <property type="entry name" value="PUA-like_sf"/>
</dbReference>
<dbReference type="Pfam" id="PF13923">
    <property type="entry name" value="zf-C3HC4_2"/>
    <property type="match status" value="1"/>
</dbReference>
<dbReference type="PROSITE" id="PS51787">
    <property type="entry name" value="LON_N"/>
    <property type="match status" value="1"/>
</dbReference>
<dbReference type="InterPro" id="IPR011990">
    <property type="entry name" value="TPR-like_helical_dom_sf"/>
</dbReference>
<evidence type="ECO:0000313" key="9">
    <source>
        <dbReference type="EMBL" id="CAD5119433.1"/>
    </source>
</evidence>
<feature type="domain" description="RING-type" evidence="7">
    <location>
        <begin position="86"/>
        <end position="120"/>
    </location>
</feature>
<feature type="domain" description="Lon N-terminal" evidence="8">
    <location>
        <begin position="405"/>
        <end position="609"/>
    </location>
</feature>
<dbReference type="SUPFAM" id="SSF57850">
    <property type="entry name" value="RING/U-box"/>
    <property type="match status" value="2"/>
</dbReference>
<dbReference type="GO" id="GO:0061630">
    <property type="term" value="F:ubiquitin protein ligase activity"/>
    <property type="evidence" value="ECO:0007669"/>
    <property type="project" value="TreeGrafter"/>
</dbReference>
<dbReference type="Gene3D" id="2.30.130.40">
    <property type="entry name" value="LON domain-like"/>
    <property type="match status" value="1"/>
</dbReference>
<accession>A0A7I8VT65</accession>
<dbReference type="InterPro" id="IPR001841">
    <property type="entry name" value="Znf_RING"/>
</dbReference>
<keyword evidence="10" id="KW-1185">Reference proteome</keyword>
<dbReference type="AlphaFoldDB" id="A0A7I8VT65"/>
<dbReference type="GO" id="GO:0008270">
    <property type="term" value="F:zinc ion binding"/>
    <property type="evidence" value="ECO:0007669"/>
    <property type="project" value="UniProtKB-KW"/>
</dbReference>
<evidence type="ECO:0000259" key="8">
    <source>
        <dbReference type="PROSITE" id="PS51787"/>
    </source>
</evidence>
<dbReference type="InterPro" id="IPR019734">
    <property type="entry name" value="TPR_rpt"/>
</dbReference>
<dbReference type="PROSITE" id="PS50293">
    <property type="entry name" value="TPR_REGION"/>
    <property type="match status" value="1"/>
</dbReference>
<evidence type="ECO:0000259" key="7">
    <source>
        <dbReference type="PROSITE" id="PS50089"/>
    </source>
</evidence>
<dbReference type="InterPro" id="IPR013083">
    <property type="entry name" value="Znf_RING/FYVE/PHD"/>
</dbReference>
<evidence type="ECO:0000313" key="10">
    <source>
        <dbReference type="Proteomes" id="UP000549394"/>
    </source>
</evidence>
<dbReference type="OrthoDB" id="264917at2759"/>
<dbReference type="SUPFAM" id="SSF88697">
    <property type="entry name" value="PUA domain-like"/>
    <property type="match status" value="1"/>
</dbReference>
<comment type="caution">
    <text evidence="9">The sequence shown here is derived from an EMBL/GenBank/DDBJ whole genome shotgun (WGS) entry which is preliminary data.</text>
</comment>
<dbReference type="SMART" id="SM00028">
    <property type="entry name" value="TPR"/>
    <property type="match status" value="2"/>
</dbReference>
<evidence type="ECO:0000256" key="2">
    <source>
        <dbReference type="ARBA" id="ARBA00022771"/>
    </source>
</evidence>
<dbReference type="InterPro" id="IPR003111">
    <property type="entry name" value="Lon_prtase_N"/>
</dbReference>
<dbReference type="Pfam" id="PF02190">
    <property type="entry name" value="LON_substr_bdg"/>
    <property type="match status" value="1"/>
</dbReference>
<evidence type="ECO:0000256" key="5">
    <source>
        <dbReference type="PROSITE-ProRule" id="PRU00339"/>
    </source>
</evidence>
<dbReference type="SMART" id="SM00464">
    <property type="entry name" value="LON"/>
    <property type="match status" value="1"/>
</dbReference>
<dbReference type="PROSITE" id="PS50005">
    <property type="entry name" value="TPR"/>
    <property type="match status" value="1"/>
</dbReference>
<dbReference type="EMBL" id="CAJFCJ010000010">
    <property type="protein sequence ID" value="CAD5119433.1"/>
    <property type="molecule type" value="Genomic_DNA"/>
</dbReference>
<feature type="region of interest" description="Disordered" evidence="6">
    <location>
        <begin position="540"/>
        <end position="559"/>
    </location>
</feature>
<protein>
    <submittedName>
        <fullName evidence="9">DgyrCDS8044</fullName>
    </submittedName>
</protein>
<dbReference type="SMART" id="SM00184">
    <property type="entry name" value="RING"/>
    <property type="match status" value="2"/>
</dbReference>
<dbReference type="PANTHER" id="PTHR23327">
    <property type="entry name" value="RING FINGER PROTEIN 127"/>
    <property type="match status" value="1"/>
</dbReference>
<dbReference type="PROSITE" id="PS50089">
    <property type="entry name" value="ZF_RING_2"/>
    <property type="match status" value="2"/>
</dbReference>
<keyword evidence="5" id="KW-0802">TPR repeat</keyword>
<reference evidence="9 10" key="1">
    <citation type="submission" date="2020-08" db="EMBL/GenBank/DDBJ databases">
        <authorList>
            <person name="Hejnol A."/>
        </authorList>
    </citation>
    <scope>NUCLEOTIDE SEQUENCE [LARGE SCALE GENOMIC DNA]</scope>
</reference>
<keyword evidence="3" id="KW-0862">Zinc</keyword>
<name>A0A7I8VT65_9ANNE</name>
<gene>
    <name evidence="9" type="ORF">DGYR_LOCUS7680</name>
</gene>
<dbReference type="Pfam" id="PF13445">
    <property type="entry name" value="zf-RING_UBOX"/>
    <property type="match status" value="1"/>
</dbReference>
<dbReference type="InterPro" id="IPR017907">
    <property type="entry name" value="Znf_RING_CS"/>
</dbReference>
<dbReference type="PANTHER" id="PTHR23327:SF42">
    <property type="entry name" value="LON PEPTIDASE N-TERMINAL DOMAIN AND RING FINGER PROTEIN C14F5.10C"/>
    <property type="match status" value="1"/>
</dbReference>
<evidence type="ECO:0000256" key="3">
    <source>
        <dbReference type="ARBA" id="ARBA00022833"/>
    </source>
</evidence>
<dbReference type="Gene3D" id="1.25.40.10">
    <property type="entry name" value="Tetratricopeptide repeat domain"/>
    <property type="match status" value="1"/>
</dbReference>
<proteinExistence type="predicted"/>
<dbReference type="CDD" id="cd16514">
    <property type="entry name" value="RING-HC_LONFs_rpt2"/>
    <property type="match status" value="1"/>
</dbReference>
<dbReference type="PROSITE" id="PS00518">
    <property type="entry name" value="ZF_RING_1"/>
    <property type="match status" value="2"/>
</dbReference>
<keyword evidence="1" id="KW-0479">Metal-binding</keyword>
<dbReference type="SUPFAM" id="SSF48452">
    <property type="entry name" value="TPR-like"/>
    <property type="match status" value="1"/>
</dbReference>
<dbReference type="InterPro" id="IPR027370">
    <property type="entry name" value="Znf-RING_euk"/>
</dbReference>
<dbReference type="InterPro" id="IPR046336">
    <property type="entry name" value="Lon_prtase_N_sf"/>
</dbReference>
<feature type="domain" description="RING-type" evidence="7">
    <location>
        <begin position="316"/>
        <end position="354"/>
    </location>
</feature>
<feature type="repeat" description="TPR" evidence="5">
    <location>
        <begin position="217"/>
        <end position="250"/>
    </location>
</feature>
<evidence type="ECO:0000256" key="4">
    <source>
        <dbReference type="PROSITE-ProRule" id="PRU00175"/>
    </source>
</evidence>
<evidence type="ECO:0000256" key="6">
    <source>
        <dbReference type="SAM" id="MobiDB-lite"/>
    </source>
</evidence>
<organism evidence="9 10">
    <name type="scientific">Dimorphilus gyrociliatus</name>
    <dbReference type="NCBI Taxonomy" id="2664684"/>
    <lineage>
        <taxon>Eukaryota</taxon>
        <taxon>Metazoa</taxon>
        <taxon>Spiralia</taxon>
        <taxon>Lophotrochozoa</taxon>
        <taxon>Annelida</taxon>
        <taxon>Polychaeta</taxon>
        <taxon>Polychaeta incertae sedis</taxon>
        <taxon>Dinophilidae</taxon>
        <taxon>Dimorphilus</taxon>
    </lineage>
</organism>
<evidence type="ECO:0000256" key="1">
    <source>
        <dbReference type="ARBA" id="ARBA00022723"/>
    </source>
</evidence>